<dbReference type="Proteomes" id="UP000189674">
    <property type="component" value="Chromosome"/>
</dbReference>
<dbReference type="EMBL" id="CP019791">
    <property type="protein sequence ID" value="AQT67327.1"/>
    <property type="molecule type" value="Genomic_DNA"/>
</dbReference>
<evidence type="ECO:0000256" key="5">
    <source>
        <dbReference type="ARBA" id="ARBA00038063"/>
    </source>
</evidence>
<feature type="binding site" evidence="7">
    <location>
        <position position="17"/>
    </location>
    <ligand>
        <name>tRNA</name>
        <dbReference type="ChEBI" id="CHEBI:17843"/>
    </ligand>
</feature>
<gene>
    <name evidence="7 10" type="primary">pth</name>
    <name evidence="10" type="ORF">STSP2_00471</name>
</gene>
<dbReference type="STRING" id="1936003.STSP2_00471"/>
<evidence type="ECO:0000256" key="6">
    <source>
        <dbReference type="ARBA" id="ARBA00050038"/>
    </source>
</evidence>
<dbReference type="HAMAP" id="MF_00083">
    <property type="entry name" value="Pept_tRNA_hydro_bact"/>
    <property type="match status" value="1"/>
</dbReference>
<dbReference type="FunFam" id="3.40.50.1470:FF:000001">
    <property type="entry name" value="Peptidyl-tRNA hydrolase"/>
    <property type="match status" value="1"/>
</dbReference>
<accession>A0A1U9NHU0</accession>
<dbReference type="PROSITE" id="PS01195">
    <property type="entry name" value="PEPT_TRNA_HYDROL_1"/>
    <property type="match status" value="1"/>
</dbReference>
<dbReference type="InterPro" id="IPR001328">
    <property type="entry name" value="Pept_tRNA_hydro"/>
</dbReference>
<protein>
    <recommendedName>
        <fullName evidence="6 7">Peptidyl-tRNA hydrolase</fullName>
        <shortName evidence="7">Pth</shortName>
        <ecNumber evidence="1 7">3.1.1.29</ecNumber>
    </recommendedName>
</protein>
<dbReference type="CDD" id="cd00462">
    <property type="entry name" value="PTH"/>
    <property type="match status" value="1"/>
</dbReference>
<dbReference type="GO" id="GO:0072344">
    <property type="term" value="P:rescue of stalled ribosome"/>
    <property type="evidence" value="ECO:0007669"/>
    <property type="project" value="UniProtKB-UniRule"/>
</dbReference>
<proteinExistence type="inferred from homology"/>
<reference evidence="11" key="1">
    <citation type="submission" date="2017-02" db="EMBL/GenBank/DDBJ databases">
        <title>Comparative genomics and description of representatives of a novel lineage of planctomycetes thriving in anoxic sediments.</title>
        <authorList>
            <person name="Spring S."/>
            <person name="Bunk B."/>
            <person name="Sproer C."/>
        </authorList>
    </citation>
    <scope>NUCLEOTIDE SEQUENCE [LARGE SCALE GENOMIC DNA]</scope>
    <source>
        <strain evidence="11">ST-NAGAB-D1</strain>
    </source>
</reference>
<feature type="active site" description="Proton acceptor" evidence="7">
    <location>
        <position position="22"/>
    </location>
</feature>
<keyword evidence="4 7" id="KW-0694">RNA-binding</keyword>
<comment type="catalytic activity">
    <reaction evidence="7 8">
        <text>an N-acyl-L-alpha-aminoacyl-tRNA + H2O = an N-acyl-L-amino acid + a tRNA + H(+)</text>
        <dbReference type="Rhea" id="RHEA:54448"/>
        <dbReference type="Rhea" id="RHEA-COMP:10123"/>
        <dbReference type="Rhea" id="RHEA-COMP:13883"/>
        <dbReference type="ChEBI" id="CHEBI:15377"/>
        <dbReference type="ChEBI" id="CHEBI:15378"/>
        <dbReference type="ChEBI" id="CHEBI:59874"/>
        <dbReference type="ChEBI" id="CHEBI:78442"/>
        <dbReference type="ChEBI" id="CHEBI:138191"/>
        <dbReference type="EC" id="3.1.1.29"/>
    </reaction>
</comment>
<keyword evidence="11" id="KW-1185">Reference proteome</keyword>
<feature type="binding site" evidence="7">
    <location>
        <position position="67"/>
    </location>
    <ligand>
        <name>tRNA</name>
        <dbReference type="ChEBI" id="CHEBI:17843"/>
    </ligand>
</feature>
<comment type="subunit">
    <text evidence="7">Monomer.</text>
</comment>
<dbReference type="GO" id="GO:0005737">
    <property type="term" value="C:cytoplasm"/>
    <property type="evidence" value="ECO:0007669"/>
    <property type="project" value="UniProtKB-SubCell"/>
</dbReference>
<keyword evidence="3 7" id="KW-0378">Hydrolase</keyword>
<evidence type="ECO:0000256" key="1">
    <source>
        <dbReference type="ARBA" id="ARBA00013260"/>
    </source>
</evidence>
<comment type="subcellular location">
    <subcellularLocation>
        <location evidence="7">Cytoplasm</location>
    </subcellularLocation>
</comment>
<dbReference type="SUPFAM" id="SSF53178">
    <property type="entry name" value="Peptidyl-tRNA hydrolase-like"/>
    <property type="match status" value="1"/>
</dbReference>
<dbReference type="PANTHER" id="PTHR17224">
    <property type="entry name" value="PEPTIDYL-TRNA HYDROLASE"/>
    <property type="match status" value="1"/>
</dbReference>
<dbReference type="InterPro" id="IPR036416">
    <property type="entry name" value="Pept_tRNA_hydro_sf"/>
</dbReference>
<feature type="site" description="Stabilizes the basic form of H active site to accept a proton" evidence="7">
    <location>
        <position position="94"/>
    </location>
</feature>
<organism evidence="10 11">
    <name type="scientific">Anaerohalosphaera lusitana</name>
    <dbReference type="NCBI Taxonomy" id="1936003"/>
    <lineage>
        <taxon>Bacteria</taxon>
        <taxon>Pseudomonadati</taxon>
        <taxon>Planctomycetota</taxon>
        <taxon>Phycisphaerae</taxon>
        <taxon>Sedimentisphaerales</taxon>
        <taxon>Anaerohalosphaeraceae</taxon>
        <taxon>Anaerohalosphaera</taxon>
    </lineage>
</organism>
<dbReference type="Gene3D" id="3.40.50.1470">
    <property type="entry name" value="Peptidyl-tRNA hydrolase"/>
    <property type="match status" value="1"/>
</dbReference>
<evidence type="ECO:0000256" key="7">
    <source>
        <dbReference type="HAMAP-Rule" id="MF_00083"/>
    </source>
</evidence>
<comment type="function">
    <text evidence="7">Catalyzes the release of premature peptidyl moieties from peptidyl-tRNA molecules trapped in stalled 50S ribosomal subunits, and thus maintains levels of free tRNAs and 50S ribosomes.</text>
</comment>
<evidence type="ECO:0000256" key="3">
    <source>
        <dbReference type="ARBA" id="ARBA00022801"/>
    </source>
</evidence>
<dbReference type="GO" id="GO:0006515">
    <property type="term" value="P:protein quality control for misfolded or incompletely synthesized proteins"/>
    <property type="evidence" value="ECO:0007669"/>
    <property type="project" value="UniProtKB-UniRule"/>
</dbReference>
<dbReference type="GO" id="GO:0000049">
    <property type="term" value="F:tRNA binding"/>
    <property type="evidence" value="ECO:0007669"/>
    <property type="project" value="UniProtKB-UniRule"/>
</dbReference>
<evidence type="ECO:0000256" key="8">
    <source>
        <dbReference type="RuleBase" id="RU000673"/>
    </source>
</evidence>
<feature type="binding site" evidence="7">
    <location>
        <position position="115"/>
    </location>
    <ligand>
        <name>tRNA</name>
        <dbReference type="ChEBI" id="CHEBI:17843"/>
    </ligand>
</feature>
<dbReference type="InterPro" id="IPR018171">
    <property type="entry name" value="Pept_tRNA_hydro_CS"/>
</dbReference>
<dbReference type="PANTHER" id="PTHR17224:SF1">
    <property type="entry name" value="PEPTIDYL-TRNA HYDROLASE"/>
    <property type="match status" value="1"/>
</dbReference>
<evidence type="ECO:0000256" key="4">
    <source>
        <dbReference type="ARBA" id="ARBA00022884"/>
    </source>
</evidence>
<dbReference type="EC" id="3.1.1.29" evidence="1 7"/>
<dbReference type="Pfam" id="PF01195">
    <property type="entry name" value="Pept_tRNA_hydro"/>
    <property type="match status" value="1"/>
</dbReference>
<keyword evidence="2 7" id="KW-0820">tRNA-binding</keyword>
<evidence type="ECO:0000256" key="9">
    <source>
        <dbReference type="RuleBase" id="RU004320"/>
    </source>
</evidence>
<comment type="function">
    <text evidence="7">Hydrolyzes ribosome-free peptidyl-tRNAs (with 1 or more amino acids incorporated), which drop off the ribosome during protein synthesis, or as a result of ribosome stalling.</text>
</comment>
<feature type="binding site" evidence="7">
    <location>
        <position position="69"/>
    </location>
    <ligand>
        <name>tRNA</name>
        <dbReference type="ChEBI" id="CHEBI:17843"/>
    </ligand>
</feature>
<name>A0A1U9NHU0_9BACT</name>
<dbReference type="GO" id="GO:0004045">
    <property type="term" value="F:peptidyl-tRNA hydrolase activity"/>
    <property type="evidence" value="ECO:0007669"/>
    <property type="project" value="UniProtKB-UniRule"/>
</dbReference>
<keyword evidence="7" id="KW-0963">Cytoplasm</keyword>
<sequence>MADIRMIVGLGNPGSKYRGTRHNVGFDVIDMLAQRLAVDVKQKKFGALLGESFYEGKKLILVKPQQFMNRSGQVVATAAGFYKLPLENLIVITDDLALEPGVVRLRPKGSAGGHNGLADIIRKLHSQEFPRLRVGIGQSEVIETVSYVLGKPAPEQKEPLEKAKKDALAATLCWVDEGISNAMNKFNVKQN</sequence>
<dbReference type="KEGG" id="alus:STSP2_00471"/>
<evidence type="ECO:0000313" key="10">
    <source>
        <dbReference type="EMBL" id="AQT67327.1"/>
    </source>
</evidence>
<comment type="similarity">
    <text evidence="5 7 9">Belongs to the PTH family.</text>
</comment>
<dbReference type="AlphaFoldDB" id="A0A1U9NHU0"/>
<evidence type="ECO:0000256" key="2">
    <source>
        <dbReference type="ARBA" id="ARBA00022555"/>
    </source>
</evidence>
<dbReference type="RefSeq" id="WP_205847965.1">
    <property type="nucleotide sequence ID" value="NZ_CP019791.1"/>
</dbReference>
<feature type="site" description="Discriminates between blocked and unblocked aminoacyl-tRNA" evidence="7">
    <location>
        <position position="12"/>
    </location>
</feature>
<dbReference type="NCBIfam" id="TIGR00447">
    <property type="entry name" value="pth"/>
    <property type="match status" value="1"/>
</dbReference>
<evidence type="ECO:0000313" key="11">
    <source>
        <dbReference type="Proteomes" id="UP000189674"/>
    </source>
</evidence>